<comment type="caution">
    <text evidence="6">The sequence shown here is derived from an EMBL/GenBank/DDBJ whole genome shotgun (WGS) entry which is preliminary data.</text>
</comment>
<dbReference type="InterPro" id="IPR041698">
    <property type="entry name" value="Methyltransf_25"/>
</dbReference>
<dbReference type="CDD" id="cd02440">
    <property type="entry name" value="AdoMet_MTases"/>
    <property type="match status" value="1"/>
</dbReference>
<dbReference type="PANTHER" id="PTHR35897">
    <property type="entry name" value="METHYLTRANSFERASE AUSD"/>
    <property type="match status" value="1"/>
</dbReference>
<dbReference type="Proteomes" id="UP001465668">
    <property type="component" value="Unassembled WGS sequence"/>
</dbReference>
<organism evidence="6 7">
    <name type="scientific">Seiridium cardinale</name>
    <dbReference type="NCBI Taxonomy" id="138064"/>
    <lineage>
        <taxon>Eukaryota</taxon>
        <taxon>Fungi</taxon>
        <taxon>Dikarya</taxon>
        <taxon>Ascomycota</taxon>
        <taxon>Pezizomycotina</taxon>
        <taxon>Sordariomycetes</taxon>
        <taxon>Xylariomycetidae</taxon>
        <taxon>Amphisphaeriales</taxon>
        <taxon>Sporocadaceae</taxon>
        <taxon>Seiridium</taxon>
    </lineage>
</organism>
<accession>A0ABR2XHL6</accession>
<dbReference type="InterPro" id="IPR029063">
    <property type="entry name" value="SAM-dependent_MTases_sf"/>
</dbReference>
<evidence type="ECO:0000313" key="7">
    <source>
        <dbReference type="Proteomes" id="UP001465668"/>
    </source>
</evidence>
<protein>
    <recommendedName>
        <fullName evidence="5">Methyltransferase domain-containing protein</fullName>
    </recommendedName>
</protein>
<evidence type="ECO:0000256" key="2">
    <source>
        <dbReference type="ARBA" id="ARBA00022679"/>
    </source>
</evidence>
<dbReference type="Pfam" id="PF13649">
    <property type="entry name" value="Methyltransf_25"/>
    <property type="match status" value="1"/>
</dbReference>
<comment type="pathway">
    <text evidence="1">Secondary metabolite biosynthesis.</text>
</comment>
<evidence type="ECO:0000313" key="6">
    <source>
        <dbReference type="EMBL" id="KAK9773294.1"/>
    </source>
</evidence>
<dbReference type="PANTHER" id="PTHR35897:SF1">
    <property type="entry name" value="METHYLTRANSFERASE AUSD"/>
    <property type="match status" value="1"/>
</dbReference>
<evidence type="ECO:0000256" key="4">
    <source>
        <dbReference type="ARBA" id="ARBA00038314"/>
    </source>
</evidence>
<sequence length="302" mass="33774">MAATNETSSPQRNRGWYQEDLIEVNEPIRKLLEDYSKVPHAEVFKHVNGIVRLCQCFTPTGKKLADSCTLQRERGFEANPYPCIGLYRFTILTLLTHPSYASITSRLKATEDASYLDVGCCFGRDLRQLVLDGVPSQRLTGLDVAGPLMNLGYDLFLDQSTLRSRFVVADVFKGPNQGQVWTELEAQGGFDVIHCSAFFHLFTLDEQIAAAKQLSRLVKKGGIIIGRQIGSVKPGDVPAIKEKSVSYRHNAETFAAMWQQIGEATATRWKVEGTLDMVGINPNLPVEDANSRRFLFTVTRRE</sequence>
<dbReference type="Gene3D" id="3.40.50.150">
    <property type="entry name" value="Vaccinia Virus protein VP39"/>
    <property type="match status" value="1"/>
</dbReference>
<dbReference type="InterPro" id="IPR051654">
    <property type="entry name" value="Meroterpenoid_MTases"/>
</dbReference>
<evidence type="ECO:0000256" key="1">
    <source>
        <dbReference type="ARBA" id="ARBA00005179"/>
    </source>
</evidence>
<feature type="domain" description="Methyltransferase" evidence="5">
    <location>
        <begin position="116"/>
        <end position="222"/>
    </location>
</feature>
<gene>
    <name evidence="6" type="ORF">SCAR479_10023</name>
</gene>
<keyword evidence="7" id="KW-1185">Reference proteome</keyword>
<name>A0ABR2XHL6_9PEZI</name>
<proteinExistence type="inferred from homology"/>
<evidence type="ECO:0000256" key="3">
    <source>
        <dbReference type="ARBA" id="ARBA00022691"/>
    </source>
</evidence>
<reference evidence="6 7" key="1">
    <citation type="submission" date="2024-02" db="EMBL/GenBank/DDBJ databases">
        <title>First draft genome assembly of two strains of Seiridium cardinale.</title>
        <authorList>
            <person name="Emiliani G."/>
            <person name="Scali E."/>
        </authorList>
    </citation>
    <scope>NUCLEOTIDE SEQUENCE [LARGE SCALE GENOMIC DNA]</scope>
    <source>
        <strain evidence="6 7">BM-138-000479</strain>
    </source>
</reference>
<comment type="similarity">
    <text evidence="4">Belongs to the class I-like SAM-binding methyltransferase superfamily.</text>
</comment>
<evidence type="ECO:0000259" key="5">
    <source>
        <dbReference type="Pfam" id="PF13649"/>
    </source>
</evidence>
<keyword evidence="3" id="KW-0949">S-adenosyl-L-methionine</keyword>
<dbReference type="EMBL" id="JARVKM010000052">
    <property type="protein sequence ID" value="KAK9773294.1"/>
    <property type="molecule type" value="Genomic_DNA"/>
</dbReference>
<dbReference type="SUPFAM" id="SSF53335">
    <property type="entry name" value="S-adenosyl-L-methionine-dependent methyltransferases"/>
    <property type="match status" value="1"/>
</dbReference>
<keyword evidence="2" id="KW-0808">Transferase</keyword>